<gene>
    <name evidence="11" type="ORF">QBC46DRAFT_462665</name>
</gene>
<accession>A0AAN6MVQ5</accession>
<dbReference type="InterPro" id="IPR017972">
    <property type="entry name" value="Cyt_P450_CS"/>
</dbReference>
<dbReference type="PANTHER" id="PTHR24305">
    <property type="entry name" value="CYTOCHROME P450"/>
    <property type="match status" value="1"/>
</dbReference>
<evidence type="ECO:0000256" key="7">
    <source>
        <dbReference type="ARBA" id="ARBA00023033"/>
    </source>
</evidence>
<dbReference type="Proteomes" id="UP001303473">
    <property type="component" value="Unassembled WGS sequence"/>
</dbReference>
<dbReference type="InterPro" id="IPR036396">
    <property type="entry name" value="Cyt_P450_sf"/>
</dbReference>
<feature type="transmembrane region" description="Helical" evidence="10">
    <location>
        <begin position="230"/>
        <end position="251"/>
    </location>
</feature>
<dbReference type="InterPro" id="IPR050121">
    <property type="entry name" value="Cytochrome_P450_monoxygenase"/>
</dbReference>
<comment type="similarity">
    <text evidence="2 9">Belongs to the cytochrome P450 family.</text>
</comment>
<dbReference type="Pfam" id="PF00067">
    <property type="entry name" value="p450"/>
    <property type="match status" value="1"/>
</dbReference>
<evidence type="ECO:0000256" key="9">
    <source>
        <dbReference type="RuleBase" id="RU000461"/>
    </source>
</evidence>
<dbReference type="FunFam" id="1.10.630.10:FF:000047">
    <property type="entry name" value="Cytochrome P450 monooxygenase"/>
    <property type="match status" value="1"/>
</dbReference>
<feature type="transmembrane region" description="Helical" evidence="10">
    <location>
        <begin position="12"/>
        <end position="33"/>
    </location>
</feature>
<dbReference type="GO" id="GO:0005506">
    <property type="term" value="F:iron ion binding"/>
    <property type="evidence" value="ECO:0007669"/>
    <property type="project" value="InterPro"/>
</dbReference>
<evidence type="ECO:0000256" key="5">
    <source>
        <dbReference type="ARBA" id="ARBA00023002"/>
    </source>
</evidence>
<keyword evidence="3 8" id="KW-0349">Heme</keyword>
<dbReference type="GO" id="GO:0009403">
    <property type="term" value="P:toxin biosynthetic process"/>
    <property type="evidence" value="ECO:0007669"/>
    <property type="project" value="UniProtKB-ARBA"/>
</dbReference>
<proteinExistence type="inferred from homology"/>
<dbReference type="SUPFAM" id="SSF48264">
    <property type="entry name" value="Cytochrome P450"/>
    <property type="match status" value="1"/>
</dbReference>
<dbReference type="Gene3D" id="1.10.630.10">
    <property type="entry name" value="Cytochrome P450"/>
    <property type="match status" value="1"/>
</dbReference>
<evidence type="ECO:0000256" key="3">
    <source>
        <dbReference type="ARBA" id="ARBA00022617"/>
    </source>
</evidence>
<keyword evidence="6 8" id="KW-0408">Iron</keyword>
<dbReference type="PROSITE" id="PS00086">
    <property type="entry name" value="CYTOCHROME_P450"/>
    <property type="match status" value="1"/>
</dbReference>
<dbReference type="GO" id="GO:0016705">
    <property type="term" value="F:oxidoreductase activity, acting on paired donors, with incorporation or reduction of molecular oxygen"/>
    <property type="evidence" value="ECO:0007669"/>
    <property type="project" value="InterPro"/>
</dbReference>
<evidence type="ECO:0000313" key="12">
    <source>
        <dbReference type="Proteomes" id="UP001303473"/>
    </source>
</evidence>
<keyword evidence="10" id="KW-1133">Transmembrane helix</keyword>
<dbReference type="GO" id="GO:0004497">
    <property type="term" value="F:monooxygenase activity"/>
    <property type="evidence" value="ECO:0007669"/>
    <property type="project" value="UniProtKB-KW"/>
</dbReference>
<keyword evidence="10" id="KW-0812">Transmembrane</keyword>
<evidence type="ECO:0000256" key="8">
    <source>
        <dbReference type="PIRSR" id="PIRSR602401-1"/>
    </source>
</evidence>
<dbReference type="InterPro" id="IPR002401">
    <property type="entry name" value="Cyt_P450_E_grp-I"/>
</dbReference>
<dbReference type="PRINTS" id="PR00385">
    <property type="entry name" value="P450"/>
</dbReference>
<sequence length="501" mass="57495">MELKTNLSHLHYGVLAGIVVGTTLLAFVLRVIYNLYFHPLAKYPGPLLHRASHLGYVIKTLRGTIPRDVLGMHKKYGPIVRIAPNELAFGDPEAWKDIYGHKVGGNLGAEELPKYSGFYRTKSVAPSIISEDRENHALIRRQLAHGFSERSMREQEPIIGQYVDLLVERLHEHAVDWDSKDERTGLQAKKSMNMASWYNWTTFDIIGDLGFGEPFGCLDKAKYDPWRNGYLLAVKYLGLGNILLPIFRYFAKSRKEHTRRVEEKLRRRMEMTAERPDLIEGLLKKKDEWNFEFKRLAMNASTLIVAGSETTATLLCGVTYLLLRNPEALKKLTEEVRSTFKSEEEITLTSVGQLSYMLACLNEALRRYTPVPVGMPRITPKGGATIAGEWIPENTVVAVWQWATNHNDENWTVPFEYHPERFMHDPKFARDKLDALQPFSVGPRNCIGRNLAYAEMRLILAKVVYNFDMQLVDPSKDWLDQKVYVLWSKPPLDLYLTPVNR</sequence>
<dbReference type="GO" id="GO:0020037">
    <property type="term" value="F:heme binding"/>
    <property type="evidence" value="ECO:0007669"/>
    <property type="project" value="InterPro"/>
</dbReference>
<evidence type="ECO:0000256" key="2">
    <source>
        <dbReference type="ARBA" id="ARBA00010617"/>
    </source>
</evidence>
<evidence type="ECO:0000256" key="1">
    <source>
        <dbReference type="ARBA" id="ARBA00001971"/>
    </source>
</evidence>
<keyword evidence="5 9" id="KW-0560">Oxidoreductase</keyword>
<organism evidence="11 12">
    <name type="scientific">Diplogelasinospora grovesii</name>
    <dbReference type="NCBI Taxonomy" id="303347"/>
    <lineage>
        <taxon>Eukaryota</taxon>
        <taxon>Fungi</taxon>
        <taxon>Dikarya</taxon>
        <taxon>Ascomycota</taxon>
        <taxon>Pezizomycotina</taxon>
        <taxon>Sordariomycetes</taxon>
        <taxon>Sordariomycetidae</taxon>
        <taxon>Sordariales</taxon>
        <taxon>Diplogelasinosporaceae</taxon>
        <taxon>Diplogelasinospora</taxon>
    </lineage>
</organism>
<dbReference type="EMBL" id="MU853997">
    <property type="protein sequence ID" value="KAK3934366.1"/>
    <property type="molecule type" value="Genomic_DNA"/>
</dbReference>
<evidence type="ECO:0000256" key="4">
    <source>
        <dbReference type="ARBA" id="ARBA00022723"/>
    </source>
</evidence>
<comment type="cofactor">
    <cofactor evidence="1 8">
        <name>heme</name>
        <dbReference type="ChEBI" id="CHEBI:30413"/>
    </cofactor>
</comment>
<keyword evidence="7 9" id="KW-0503">Monooxygenase</keyword>
<dbReference type="AlphaFoldDB" id="A0AAN6MVQ5"/>
<dbReference type="CDD" id="cd11058">
    <property type="entry name" value="CYP60B-like"/>
    <property type="match status" value="1"/>
</dbReference>
<name>A0AAN6MVQ5_9PEZI</name>
<dbReference type="PANTHER" id="PTHR24305:SF230">
    <property type="entry name" value="P450, PUTATIVE (EUROFUNG)-RELATED"/>
    <property type="match status" value="1"/>
</dbReference>
<reference evidence="12" key="1">
    <citation type="journal article" date="2023" name="Mol. Phylogenet. Evol.">
        <title>Genome-scale phylogeny and comparative genomics of the fungal order Sordariales.</title>
        <authorList>
            <person name="Hensen N."/>
            <person name="Bonometti L."/>
            <person name="Westerberg I."/>
            <person name="Brannstrom I.O."/>
            <person name="Guillou S."/>
            <person name="Cros-Aarteil S."/>
            <person name="Calhoun S."/>
            <person name="Haridas S."/>
            <person name="Kuo A."/>
            <person name="Mondo S."/>
            <person name="Pangilinan J."/>
            <person name="Riley R."/>
            <person name="LaButti K."/>
            <person name="Andreopoulos B."/>
            <person name="Lipzen A."/>
            <person name="Chen C."/>
            <person name="Yan M."/>
            <person name="Daum C."/>
            <person name="Ng V."/>
            <person name="Clum A."/>
            <person name="Steindorff A."/>
            <person name="Ohm R.A."/>
            <person name="Martin F."/>
            <person name="Silar P."/>
            <person name="Natvig D.O."/>
            <person name="Lalanne C."/>
            <person name="Gautier V."/>
            <person name="Ament-Velasquez S.L."/>
            <person name="Kruys A."/>
            <person name="Hutchinson M.I."/>
            <person name="Powell A.J."/>
            <person name="Barry K."/>
            <person name="Miller A.N."/>
            <person name="Grigoriev I.V."/>
            <person name="Debuchy R."/>
            <person name="Gladieux P."/>
            <person name="Hiltunen Thoren M."/>
            <person name="Johannesson H."/>
        </authorList>
    </citation>
    <scope>NUCLEOTIDE SEQUENCE [LARGE SCALE GENOMIC DNA]</scope>
    <source>
        <strain evidence="12">CBS 340.73</strain>
    </source>
</reference>
<keyword evidence="4 8" id="KW-0479">Metal-binding</keyword>
<dbReference type="InterPro" id="IPR001128">
    <property type="entry name" value="Cyt_P450"/>
</dbReference>
<feature type="binding site" description="axial binding residue" evidence="8">
    <location>
        <position position="446"/>
    </location>
    <ligand>
        <name>heme</name>
        <dbReference type="ChEBI" id="CHEBI:30413"/>
    </ligand>
    <ligandPart>
        <name>Fe</name>
        <dbReference type="ChEBI" id="CHEBI:18248"/>
    </ligandPart>
</feature>
<evidence type="ECO:0000256" key="10">
    <source>
        <dbReference type="SAM" id="Phobius"/>
    </source>
</evidence>
<keyword evidence="12" id="KW-1185">Reference proteome</keyword>
<comment type="caution">
    <text evidence="11">The sequence shown here is derived from an EMBL/GenBank/DDBJ whole genome shotgun (WGS) entry which is preliminary data.</text>
</comment>
<evidence type="ECO:0000313" key="11">
    <source>
        <dbReference type="EMBL" id="KAK3934366.1"/>
    </source>
</evidence>
<evidence type="ECO:0000256" key="6">
    <source>
        <dbReference type="ARBA" id="ARBA00023004"/>
    </source>
</evidence>
<dbReference type="PRINTS" id="PR00463">
    <property type="entry name" value="EP450I"/>
</dbReference>
<protein>
    <submittedName>
        <fullName evidence="11">Cytochrome P450</fullName>
    </submittedName>
</protein>
<keyword evidence="10" id="KW-0472">Membrane</keyword>